<evidence type="ECO:0000313" key="3">
    <source>
        <dbReference type="Proteomes" id="UP000094527"/>
    </source>
</evidence>
<evidence type="ECO:0000256" key="1">
    <source>
        <dbReference type="SAM" id="SignalP"/>
    </source>
</evidence>
<gene>
    <name evidence="2" type="ORF">Ocin01_15156</name>
</gene>
<evidence type="ECO:0000313" key="2">
    <source>
        <dbReference type="EMBL" id="ODM91528.1"/>
    </source>
</evidence>
<dbReference type="OrthoDB" id="8289735at2759"/>
<feature type="signal peptide" evidence="1">
    <location>
        <begin position="1"/>
        <end position="18"/>
    </location>
</feature>
<reference evidence="2 3" key="1">
    <citation type="journal article" date="2016" name="Genome Biol. Evol.">
        <title>Gene Family Evolution Reflects Adaptation to Soil Environmental Stressors in the Genome of the Collembolan Orchesella cincta.</title>
        <authorList>
            <person name="Faddeeva-Vakhrusheva A."/>
            <person name="Derks M.F."/>
            <person name="Anvar S.Y."/>
            <person name="Agamennone V."/>
            <person name="Suring W."/>
            <person name="Smit S."/>
            <person name="van Straalen N.M."/>
            <person name="Roelofs D."/>
        </authorList>
    </citation>
    <scope>NUCLEOTIDE SEQUENCE [LARGE SCALE GENOMIC DNA]</scope>
    <source>
        <tissue evidence="2">Mixed pool</tissue>
    </source>
</reference>
<dbReference type="Proteomes" id="UP000094527">
    <property type="component" value="Unassembled WGS sequence"/>
</dbReference>
<name>A0A1D2MEV3_ORCCI</name>
<proteinExistence type="predicted"/>
<keyword evidence="3" id="KW-1185">Reference proteome</keyword>
<dbReference type="EMBL" id="LJIJ01001521">
    <property type="protein sequence ID" value="ODM91528.1"/>
    <property type="molecule type" value="Genomic_DNA"/>
</dbReference>
<keyword evidence="1" id="KW-0732">Signal</keyword>
<accession>A0A1D2MEV3</accession>
<organism evidence="2 3">
    <name type="scientific">Orchesella cincta</name>
    <name type="common">Springtail</name>
    <name type="synonym">Podura cincta</name>
    <dbReference type="NCBI Taxonomy" id="48709"/>
    <lineage>
        <taxon>Eukaryota</taxon>
        <taxon>Metazoa</taxon>
        <taxon>Ecdysozoa</taxon>
        <taxon>Arthropoda</taxon>
        <taxon>Hexapoda</taxon>
        <taxon>Collembola</taxon>
        <taxon>Entomobryomorpha</taxon>
        <taxon>Entomobryoidea</taxon>
        <taxon>Orchesellidae</taxon>
        <taxon>Orchesellinae</taxon>
        <taxon>Orchesella</taxon>
    </lineage>
</organism>
<protein>
    <submittedName>
        <fullName evidence="2">Uncharacterized protein</fullName>
    </submittedName>
</protein>
<dbReference type="AlphaFoldDB" id="A0A1D2MEV3"/>
<comment type="caution">
    <text evidence="2">The sequence shown here is derived from an EMBL/GenBank/DDBJ whole genome shotgun (WGS) entry which is preliminary data.</text>
</comment>
<feature type="chain" id="PRO_5008903910" evidence="1">
    <location>
        <begin position="19"/>
        <end position="203"/>
    </location>
</feature>
<sequence length="203" mass="22608">MFLSASVVLLCMASAIQGLNLEAAMETPCFNISNNPAPLFNMEWAVSLGTVYYPIMNNIDLYRAATDLLQKQPNEIKTGSVYYDSCLTWHMFKDGTLLSKGFNGLTREYKSRPMEGNPDGYVFWPSDGTDVYSGSAYTTMTDNKTFFFSALCLKNGGMAWGVGSATPTLSEETKKKILEHAESLGFKKEHFTELRYDNCKISA</sequence>